<reference evidence="3 4" key="1">
    <citation type="submission" date="2020-08" db="EMBL/GenBank/DDBJ databases">
        <title>Sequencing the genomes of 1000 actinobacteria strains.</title>
        <authorList>
            <person name="Klenk H.-P."/>
        </authorList>
    </citation>
    <scope>NUCLEOTIDE SEQUENCE [LARGE SCALE GENOMIC DNA]</scope>
    <source>
        <strain evidence="3 4">DSM 20419</strain>
    </source>
</reference>
<dbReference type="Gene3D" id="3.90.230.10">
    <property type="entry name" value="Creatinase/methionine aminopeptidase superfamily"/>
    <property type="match status" value="1"/>
</dbReference>
<dbReference type="InterPro" id="IPR050659">
    <property type="entry name" value="Peptidase_M24B"/>
</dbReference>
<dbReference type="Pfam" id="PF00557">
    <property type="entry name" value="Peptidase_M24"/>
    <property type="match status" value="1"/>
</dbReference>
<dbReference type="InterPro" id="IPR000994">
    <property type="entry name" value="Pept_M24"/>
</dbReference>
<feature type="domain" description="Peptidase M24" evidence="1">
    <location>
        <begin position="176"/>
        <end position="384"/>
    </location>
</feature>
<accession>A0A7W4YEI6</accession>
<dbReference type="Proteomes" id="UP000545286">
    <property type="component" value="Unassembled WGS sequence"/>
</dbReference>
<feature type="domain" description="Creatinase N-terminal" evidence="2">
    <location>
        <begin position="22"/>
        <end position="168"/>
    </location>
</feature>
<evidence type="ECO:0000313" key="4">
    <source>
        <dbReference type="Proteomes" id="UP000545286"/>
    </source>
</evidence>
<proteinExistence type="predicted"/>
<evidence type="ECO:0000259" key="2">
    <source>
        <dbReference type="Pfam" id="PF01321"/>
    </source>
</evidence>
<dbReference type="InterPro" id="IPR000587">
    <property type="entry name" value="Creatinase_N"/>
</dbReference>
<keyword evidence="3" id="KW-0645">Protease</keyword>
<dbReference type="GO" id="GO:0102009">
    <property type="term" value="F:proline dipeptidase activity"/>
    <property type="evidence" value="ECO:0007669"/>
    <property type="project" value="UniProtKB-EC"/>
</dbReference>
<organism evidence="3 4">
    <name type="scientific">Pseudoclavibacter helvolus</name>
    <dbReference type="NCBI Taxonomy" id="255205"/>
    <lineage>
        <taxon>Bacteria</taxon>
        <taxon>Bacillati</taxon>
        <taxon>Actinomycetota</taxon>
        <taxon>Actinomycetes</taxon>
        <taxon>Micrococcales</taxon>
        <taxon>Microbacteriaceae</taxon>
        <taxon>Pseudoclavibacter</taxon>
    </lineage>
</organism>
<dbReference type="InterPro" id="IPR036005">
    <property type="entry name" value="Creatinase/aminopeptidase-like"/>
</dbReference>
<dbReference type="Gene3D" id="3.40.350.10">
    <property type="entry name" value="Creatinase/prolidase N-terminal domain"/>
    <property type="match status" value="1"/>
</dbReference>
<evidence type="ECO:0000259" key="1">
    <source>
        <dbReference type="Pfam" id="PF00557"/>
    </source>
</evidence>
<name>A0A7W4YEI6_9MICO</name>
<keyword evidence="4" id="KW-1185">Reference proteome</keyword>
<evidence type="ECO:0000313" key="3">
    <source>
        <dbReference type="EMBL" id="MBB2955910.1"/>
    </source>
</evidence>
<keyword evidence="3" id="KW-0378">Hydrolase</keyword>
<dbReference type="EC" id="3.4.13.9" evidence="3"/>
<dbReference type="InterPro" id="IPR029149">
    <property type="entry name" value="Creatin/AminoP/Spt16_N"/>
</dbReference>
<dbReference type="PANTHER" id="PTHR46112">
    <property type="entry name" value="AMINOPEPTIDASE"/>
    <property type="match status" value="1"/>
</dbReference>
<dbReference type="CDD" id="cd01066">
    <property type="entry name" value="APP_MetAP"/>
    <property type="match status" value="1"/>
</dbReference>
<dbReference type="Pfam" id="PF01321">
    <property type="entry name" value="Creatinase_N"/>
    <property type="match status" value="1"/>
</dbReference>
<sequence>MSQLGDVGQEKAGFSRREFDVRLANTRVRMQDAGLDALLVTDPANLYYLTGYNAWSFYMPQFLYVPAEGDLLLVMRAMDAHGTHHTTWLPSEQVAGYPESLVHRAEVHPMDWAATELRERGQADRRMVVGYEAEAHFFSVRSFLTLQRRLPEWDLVDSRELVNWVRLVKSEAELSLMRAAAAVSSHAMAVGIEALRGGRRQSDVAAEIQAAQAAGIGDAEGDYPSIVPMMLAGEGADTPHLTWSSAQIVAGEAVSLELAGAHRRYHAPLARTVSLGQPSAELQRVAATTLDGFEAALDLLRPGQTPDAAVAAWDAVLAKQGLSKASRLGYSIGIGYPPDWGEHTVSIRSGEETVLAPNMTFHLIAGMWMTGFGFEVSESIRITEAGVEVLTSAPRELIVKGDA</sequence>
<dbReference type="EMBL" id="JACHWJ010000001">
    <property type="protein sequence ID" value="MBB2955910.1"/>
    <property type="molecule type" value="Genomic_DNA"/>
</dbReference>
<dbReference type="SUPFAM" id="SSF55920">
    <property type="entry name" value="Creatinase/aminopeptidase"/>
    <property type="match status" value="1"/>
</dbReference>
<protein>
    <submittedName>
        <fullName evidence="3">Xaa-Pro dipeptidase</fullName>
        <ecNumber evidence="3">3.4.13.9</ecNumber>
    </submittedName>
</protein>
<dbReference type="RefSeq" id="WP_183622305.1">
    <property type="nucleotide sequence ID" value="NZ_JACHWJ010000001.1"/>
</dbReference>
<dbReference type="PANTHER" id="PTHR46112:SF2">
    <property type="entry name" value="XAA-PRO AMINOPEPTIDASE P-RELATED"/>
    <property type="match status" value="1"/>
</dbReference>
<dbReference type="AlphaFoldDB" id="A0A7W4YEI6"/>
<comment type="caution">
    <text evidence="3">The sequence shown here is derived from an EMBL/GenBank/DDBJ whole genome shotgun (WGS) entry which is preliminary data.</text>
</comment>
<keyword evidence="3" id="KW-0224">Dipeptidase</keyword>
<gene>
    <name evidence="3" type="ORF">FHX72_000022</name>
</gene>
<dbReference type="SUPFAM" id="SSF53092">
    <property type="entry name" value="Creatinase/prolidase N-terminal domain"/>
    <property type="match status" value="1"/>
</dbReference>